<dbReference type="Proteomes" id="UP001238088">
    <property type="component" value="Unassembled WGS sequence"/>
</dbReference>
<accession>A0ABU0AGW0</accession>
<dbReference type="EMBL" id="JAUSUB010000005">
    <property type="protein sequence ID" value="MDQ0269658.1"/>
    <property type="molecule type" value="Genomic_DNA"/>
</dbReference>
<dbReference type="InterPro" id="IPR050662">
    <property type="entry name" value="Sec-metab_biosynth-thioest"/>
</dbReference>
<dbReference type="SMART" id="SM00849">
    <property type="entry name" value="Lactamase_B"/>
    <property type="match status" value="1"/>
</dbReference>
<dbReference type="Pfam" id="PF00753">
    <property type="entry name" value="Lactamase_B"/>
    <property type="match status" value="1"/>
</dbReference>
<dbReference type="Gene3D" id="3.60.15.10">
    <property type="entry name" value="Ribonuclease Z/Hydroxyacylglutathione hydrolase-like"/>
    <property type="match status" value="1"/>
</dbReference>
<dbReference type="InterPro" id="IPR041516">
    <property type="entry name" value="LACTB2_WH"/>
</dbReference>
<dbReference type="SUPFAM" id="SSF56281">
    <property type="entry name" value="Metallo-hydrolase/oxidoreductase"/>
    <property type="match status" value="1"/>
</dbReference>
<dbReference type="PANTHER" id="PTHR23131">
    <property type="entry name" value="ENDORIBONUCLEASE LACTB2"/>
    <property type="match status" value="1"/>
</dbReference>
<proteinExistence type="predicted"/>
<feature type="domain" description="Metallo-beta-lactamase" evidence="1">
    <location>
        <begin position="23"/>
        <end position="191"/>
    </location>
</feature>
<sequence length="276" mass="31042">MNKEDLKIVRVPIPTPTLWPHTTTNSYLVGNEKETILIDAGYDQPETKAVLEQALIDHELAQPKSIILTHFHKDHAPGVLQLTEWEATIFCHTNEKDDMLHSISPLKTLKFLEDGDQISVANHTIQILHCPGHTSGQLNLYIPATGILIAGDNFIEKGTSWIGTPDGNVSDYLQTLNRLKELIISKIGPGHGDWLLNPYEHIDFVIGRRLQREEQIKSLLQEHGPLSAESLAQKIYQDHVHPSILEVAKRTTEAHLIKLEQDGLAFRTGSDYQLKD</sequence>
<organism evidence="2 3">
    <name type="scientific">Cytobacillus purgationiresistens</name>
    <dbReference type="NCBI Taxonomy" id="863449"/>
    <lineage>
        <taxon>Bacteria</taxon>
        <taxon>Bacillati</taxon>
        <taxon>Bacillota</taxon>
        <taxon>Bacilli</taxon>
        <taxon>Bacillales</taxon>
        <taxon>Bacillaceae</taxon>
        <taxon>Cytobacillus</taxon>
    </lineage>
</organism>
<dbReference type="PANTHER" id="PTHR23131:SF0">
    <property type="entry name" value="ENDORIBONUCLEASE LACTB2"/>
    <property type="match status" value="1"/>
</dbReference>
<dbReference type="Pfam" id="PF17778">
    <property type="entry name" value="WHD_BLACT"/>
    <property type="match status" value="1"/>
</dbReference>
<name>A0ABU0AGW0_9BACI</name>
<evidence type="ECO:0000313" key="3">
    <source>
        <dbReference type="Proteomes" id="UP001238088"/>
    </source>
</evidence>
<dbReference type="InterPro" id="IPR036388">
    <property type="entry name" value="WH-like_DNA-bd_sf"/>
</dbReference>
<gene>
    <name evidence="2" type="ORF">J2S17_001530</name>
</gene>
<comment type="caution">
    <text evidence="2">The sequence shown here is derived from an EMBL/GenBank/DDBJ whole genome shotgun (WGS) entry which is preliminary data.</text>
</comment>
<reference evidence="2 3" key="1">
    <citation type="submission" date="2023-07" db="EMBL/GenBank/DDBJ databases">
        <title>Genomic Encyclopedia of Type Strains, Phase IV (KMG-IV): sequencing the most valuable type-strain genomes for metagenomic binning, comparative biology and taxonomic classification.</title>
        <authorList>
            <person name="Goeker M."/>
        </authorList>
    </citation>
    <scope>NUCLEOTIDE SEQUENCE [LARGE SCALE GENOMIC DNA]</scope>
    <source>
        <strain evidence="2 3">DSM 23494</strain>
    </source>
</reference>
<dbReference type="InterPro" id="IPR001279">
    <property type="entry name" value="Metallo-B-lactamas"/>
</dbReference>
<protein>
    <submittedName>
        <fullName evidence="2">Glyoxylase-like metal-dependent hydrolase (Beta-lactamase superfamily II)</fullName>
    </submittedName>
</protein>
<keyword evidence="3" id="KW-1185">Reference proteome</keyword>
<evidence type="ECO:0000259" key="1">
    <source>
        <dbReference type="SMART" id="SM00849"/>
    </source>
</evidence>
<dbReference type="InterPro" id="IPR036866">
    <property type="entry name" value="RibonucZ/Hydroxyglut_hydro"/>
</dbReference>
<dbReference type="RefSeq" id="WP_307473397.1">
    <property type="nucleotide sequence ID" value="NZ_JAUSUB010000005.1"/>
</dbReference>
<dbReference type="Gene3D" id="1.10.10.10">
    <property type="entry name" value="Winged helix-like DNA-binding domain superfamily/Winged helix DNA-binding domain"/>
    <property type="match status" value="1"/>
</dbReference>
<evidence type="ECO:0000313" key="2">
    <source>
        <dbReference type="EMBL" id="MDQ0269658.1"/>
    </source>
</evidence>